<dbReference type="InterPro" id="IPR002171">
    <property type="entry name" value="Ribosomal_uL2"/>
</dbReference>
<accession>A0A6T6NGQ5</accession>
<dbReference type="Pfam" id="PF00181">
    <property type="entry name" value="Ribosomal_L2_N"/>
    <property type="match status" value="1"/>
</dbReference>
<dbReference type="GO" id="GO:0016740">
    <property type="term" value="F:transferase activity"/>
    <property type="evidence" value="ECO:0007669"/>
    <property type="project" value="InterPro"/>
</dbReference>
<name>A0A6T6NGQ5_9RHOD</name>
<feature type="region of interest" description="Disordered" evidence="5">
    <location>
        <begin position="449"/>
        <end position="473"/>
    </location>
</feature>
<dbReference type="EMBL" id="HBEK01019450">
    <property type="protein sequence ID" value="CAD8400589.1"/>
    <property type="molecule type" value="Transcribed_RNA"/>
</dbReference>
<keyword evidence="3" id="KW-0687">Ribonucleoprotein</keyword>
<evidence type="ECO:0000313" key="9">
    <source>
        <dbReference type="EMBL" id="CAD8400589.1"/>
    </source>
</evidence>
<dbReference type="FunFam" id="4.10.950.10:FF:000001">
    <property type="entry name" value="50S ribosomal protein L2"/>
    <property type="match status" value="1"/>
</dbReference>
<dbReference type="InterPro" id="IPR008991">
    <property type="entry name" value="Translation_prot_SH3-like_sf"/>
</dbReference>
<dbReference type="Gene3D" id="4.10.950.10">
    <property type="entry name" value="Ribosomal protein L2, domain 3"/>
    <property type="match status" value="1"/>
</dbReference>
<evidence type="ECO:0000256" key="3">
    <source>
        <dbReference type="ARBA" id="ARBA00023274"/>
    </source>
</evidence>
<organism evidence="9">
    <name type="scientific">Rhodosorus marinus</name>
    <dbReference type="NCBI Taxonomy" id="101924"/>
    <lineage>
        <taxon>Eukaryota</taxon>
        <taxon>Rhodophyta</taxon>
        <taxon>Stylonematophyceae</taxon>
        <taxon>Stylonematales</taxon>
        <taxon>Stylonemataceae</taxon>
        <taxon>Rhodosorus</taxon>
    </lineage>
</organism>
<dbReference type="NCBIfam" id="TIGR01171">
    <property type="entry name" value="rplB_bact"/>
    <property type="match status" value="1"/>
</dbReference>
<evidence type="ECO:0000313" key="8">
    <source>
        <dbReference type="EMBL" id="CAD8400588.1"/>
    </source>
</evidence>
<dbReference type="SMART" id="SM01383">
    <property type="entry name" value="Ribosomal_L2"/>
    <property type="match status" value="1"/>
</dbReference>
<dbReference type="SUPFAM" id="SSF50104">
    <property type="entry name" value="Translation proteins SH3-like domain"/>
    <property type="match status" value="1"/>
</dbReference>
<dbReference type="SUPFAM" id="SSF50249">
    <property type="entry name" value="Nucleic acid-binding proteins"/>
    <property type="match status" value="1"/>
</dbReference>
<dbReference type="InterPro" id="IPR005880">
    <property type="entry name" value="Ribosomal_uL2_bac/org-type"/>
</dbReference>
<dbReference type="Pfam" id="PF03947">
    <property type="entry name" value="Ribosomal_L2_C"/>
    <property type="match status" value="1"/>
</dbReference>
<gene>
    <name evidence="8" type="ORF">RMAR0315_LOCUS10584</name>
    <name evidence="9" type="ORF">RMAR0315_LOCUS10585</name>
</gene>
<dbReference type="AlphaFoldDB" id="A0A6T6NGQ5"/>
<keyword evidence="2" id="KW-0689">Ribosomal protein</keyword>
<dbReference type="InterPro" id="IPR022671">
    <property type="entry name" value="Ribosomal_uL2_CS"/>
</dbReference>
<evidence type="ECO:0000256" key="2">
    <source>
        <dbReference type="ARBA" id="ARBA00022980"/>
    </source>
</evidence>
<reference evidence="9" key="1">
    <citation type="submission" date="2021-01" db="EMBL/GenBank/DDBJ databases">
        <authorList>
            <person name="Corre E."/>
            <person name="Pelletier E."/>
            <person name="Niang G."/>
            <person name="Scheremetjew M."/>
            <person name="Finn R."/>
            <person name="Kale V."/>
            <person name="Holt S."/>
            <person name="Cochrane G."/>
            <person name="Meng A."/>
            <person name="Brown T."/>
            <person name="Cohen L."/>
        </authorList>
    </citation>
    <scope>NUCLEOTIDE SEQUENCE</scope>
    <source>
        <strain evidence="9">UTEX LB 2760</strain>
    </source>
</reference>
<dbReference type="InterPro" id="IPR014722">
    <property type="entry name" value="Rib_uL2_dom2"/>
</dbReference>
<dbReference type="Gene3D" id="2.40.50.140">
    <property type="entry name" value="Nucleic acid-binding proteins"/>
    <property type="match status" value="1"/>
</dbReference>
<dbReference type="GO" id="GO:0032543">
    <property type="term" value="P:mitochondrial translation"/>
    <property type="evidence" value="ECO:0007669"/>
    <property type="project" value="TreeGrafter"/>
</dbReference>
<dbReference type="InterPro" id="IPR014726">
    <property type="entry name" value="Ribosomal_uL2_dom3"/>
</dbReference>
<dbReference type="Gene3D" id="2.30.30.30">
    <property type="match status" value="1"/>
</dbReference>
<comment type="similarity">
    <text evidence="1">Belongs to the universal ribosomal protein uL2 family.</text>
</comment>
<dbReference type="InterPro" id="IPR022669">
    <property type="entry name" value="Ribosomal_uL2_C"/>
</dbReference>
<dbReference type="GO" id="GO:0005762">
    <property type="term" value="C:mitochondrial large ribosomal subunit"/>
    <property type="evidence" value="ECO:0007669"/>
    <property type="project" value="TreeGrafter"/>
</dbReference>
<evidence type="ECO:0000259" key="7">
    <source>
        <dbReference type="SMART" id="SM01383"/>
    </source>
</evidence>
<evidence type="ECO:0000256" key="1">
    <source>
        <dbReference type="ARBA" id="ARBA00005636"/>
    </source>
</evidence>
<dbReference type="EMBL" id="HBEK01019449">
    <property type="protein sequence ID" value="CAD8400588.1"/>
    <property type="molecule type" value="Transcribed_RNA"/>
</dbReference>
<dbReference type="PROSITE" id="PS00467">
    <property type="entry name" value="RIBOSOMAL_L2"/>
    <property type="match status" value="1"/>
</dbReference>
<sequence length="507" mass="57340">MNVVSFLGVSGRLGRGRVIRGAVRYSPGLFVRNRDLSIQGLGFTRSMSVFLKQEKTPAWYMEYYRKAKTWLGVEKPKIVTKEGVFTKGSGLHPGICWKTKYPTTLLQYKKSLKTRSQVRKIRIKKHRKLRKRLKAYMKILNEEKKRKKKGGTTARATIDVDPDLVATELPSMYREKDERKWKPAGFYSFPKVPGTQQPLAPDEFDPTAPPIVKRKPITNGVRHVALISRAGLYKGRPLKQLTVPLKKKAGRCSITGKIIQRGRGGGYRRRYRIIDFKRENHMDMEGTIERIEYDPNRTSFICLVKHEIPEGKYMPLANLEQPYSYIICPLGIRVGYKVMASKSKIDPEPGNAMPLKYIPQGTTVHNIQFKPGSSQGLVRAAGGGATIMNHYPDRELALLKLPSKEQRYFSMDCLATVGAVSNTKHYRENLGKAGRSRNRGRRPMVRGVAMNPVDHPHGGGNGKTAGGRPSVSIWGWLTKSGRKTRNKRKPSSSLIVMTKRQARELVK</sequence>
<dbReference type="PANTHER" id="PTHR13691:SF5">
    <property type="entry name" value="LARGE RIBOSOMAL SUBUNIT PROTEIN UL2M"/>
    <property type="match status" value="1"/>
</dbReference>
<dbReference type="InterPro" id="IPR022666">
    <property type="entry name" value="Ribosomal_uL2_RNA-bd_dom"/>
</dbReference>
<dbReference type="GO" id="GO:0003723">
    <property type="term" value="F:RNA binding"/>
    <property type="evidence" value="ECO:0007669"/>
    <property type="project" value="InterPro"/>
</dbReference>
<evidence type="ECO:0000256" key="4">
    <source>
        <dbReference type="ARBA" id="ARBA00035445"/>
    </source>
</evidence>
<evidence type="ECO:0000256" key="5">
    <source>
        <dbReference type="SAM" id="MobiDB-lite"/>
    </source>
</evidence>
<feature type="domain" description="Large ribosomal subunit protein uL2 C-terminal" evidence="6">
    <location>
        <begin position="347"/>
        <end position="477"/>
    </location>
</feature>
<dbReference type="InterPro" id="IPR012340">
    <property type="entry name" value="NA-bd_OB-fold"/>
</dbReference>
<feature type="domain" description="Large ribosomal subunit protein uL2 RNA-binding" evidence="7">
    <location>
        <begin position="250"/>
        <end position="340"/>
    </location>
</feature>
<protein>
    <recommendedName>
        <fullName evidence="4">50S ribosomal protein L2, chloroplastic</fullName>
    </recommendedName>
</protein>
<dbReference type="SMART" id="SM01382">
    <property type="entry name" value="Ribosomal_L2_C"/>
    <property type="match status" value="1"/>
</dbReference>
<dbReference type="PANTHER" id="PTHR13691">
    <property type="entry name" value="RIBOSOMAL PROTEIN L2"/>
    <property type="match status" value="1"/>
</dbReference>
<evidence type="ECO:0000259" key="6">
    <source>
        <dbReference type="SMART" id="SM01382"/>
    </source>
</evidence>
<dbReference type="GO" id="GO:0003735">
    <property type="term" value="F:structural constituent of ribosome"/>
    <property type="evidence" value="ECO:0007669"/>
    <property type="project" value="InterPro"/>
</dbReference>
<proteinExistence type="inferred from homology"/>